<dbReference type="AlphaFoldDB" id="A0A8J3HU48"/>
<dbReference type="NCBIfam" id="TIGR01473">
    <property type="entry name" value="cyoE_ctaB"/>
    <property type="match status" value="1"/>
</dbReference>
<evidence type="ECO:0000256" key="8">
    <source>
        <dbReference type="ARBA" id="ARBA00023133"/>
    </source>
</evidence>
<dbReference type="EMBL" id="BNGU01000002">
    <property type="protein sequence ID" value="GHM59100.1"/>
    <property type="molecule type" value="Genomic_DNA"/>
</dbReference>
<evidence type="ECO:0000256" key="6">
    <source>
        <dbReference type="ARBA" id="ARBA00022692"/>
    </source>
</evidence>
<feature type="transmembrane region" description="Helical" evidence="14">
    <location>
        <begin position="66"/>
        <end position="86"/>
    </location>
</feature>
<dbReference type="UniPathway" id="UPA00834">
    <property type="reaction ID" value="UER00712"/>
</dbReference>
<dbReference type="InterPro" id="IPR006369">
    <property type="entry name" value="Protohaem_IX_farnesylTrfase"/>
</dbReference>
<proteinExistence type="inferred from homology"/>
<protein>
    <recommendedName>
        <fullName evidence="11 14">Protoheme IX farnesyltransferase</fullName>
        <ecNumber evidence="3 14">2.5.1.141</ecNumber>
    </recommendedName>
    <alternativeName>
        <fullName evidence="12 14">Heme B farnesyltransferase</fullName>
    </alternativeName>
    <alternativeName>
        <fullName evidence="10 14">Heme O synthase</fullName>
    </alternativeName>
</protein>
<keyword evidence="16" id="KW-1185">Reference proteome</keyword>
<dbReference type="NCBIfam" id="NF003349">
    <property type="entry name" value="PRK04375.1-2"/>
    <property type="match status" value="1"/>
</dbReference>
<feature type="transmembrane region" description="Helical" evidence="14">
    <location>
        <begin position="92"/>
        <end position="113"/>
    </location>
</feature>
<evidence type="ECO:0000256" key="10">
    <source>
        <dbReference type="ARBA" id="ARBA00030253"/>
    </source>
</evidence>
<reference evidence="15 16" key="1">
    <citation type="journal article" date="2021" name="Microb. Ecol.">
        <title>Candidatus Mesenet longicola: Novel Endosymbionts of Brontispa longissima that Induce Cytoplasmic Incompatibility.</title>
        <authorList>
            <person name="Takano S."/>
            <person name="Gotoh Y."/>
            <person name="Hayashi T."/>
        </authorList>
    </citation>
    <scope>NUCLEOTIDE SEQUENCE [LARGE SCALE GENOMIC DNA]</scope>
    <source>
        <strain evidence="15">L5</strain>
    </source>
</reference>
<feature type="transmembrane region" description="Helical" evidence="14">
    <location>
        <begin position="191"/>
        <end position="212"/>
    </location>
</feature>
<dbReference type="PANTHER" id="PTHR43448">
    <property type="entry name" value="PROTOHEME IX FARNESYLTRANSFERASE, MITOCHONDRIAL"/>
    <property type="match status" value="1"/>
</dbReference>
<evidence type="ECO:0000256" key="1">
    <source>
        <dbReference type="ARBA" id="ARBA00004651"/>
    </source>
</evidence>
<keyword evidence="7 14" id="KW-1133">Transmembrane helix</keyword>
<dbReference type="CDD" id="cd13957">
    <property type="entry name" value="PT_UbiA_Cox10"/>
    <property type="match status" value="1"/>
</dbReference>
<evidence type="ECO:0000256" key="2">
    <source>
        <dbReference type="ARBA" id="ARBA00004919"/>
    </source>
</evidence>
<dbReference type="InterPro" id="IPR044878">
    <property type="entry name" value="UbiA_sf"/>
</dbReference>
<feature type="transmembrane region" description="Helical" evidence="14">
    <location>
        <begin position="24"/>
        <end position="45"/>
    </location>
</feature>
<dbReference type="InterPro" id="IPR000537">
    <property type="entry name" value="UbiA_prenyltransferase"/>
</dbReference>
<dbReference type="GO" id="GO:0008495">
    <property type="term" value="F:protoheme IX farnesyltransferase activity"/>
    <property type="evidence" value="ECO:0007669"/>
    <property type="project" value="UniProtKB-UniRule"/>
</dbReference>
<gene>
    <name evidence="14 15" type="primary">ctaB</name>
    <name evidence="15" type="ORF">sL5_00930</name>
</gene>
<feature type="transmembrane region" description="Helical" evidence="14">
    <location>
        <begin position="218"/>
        <end position="237"/>
    </location>
</feature>
<comment type="pathway">
    <text evidence="2 14">Porphyrin-containing compound metabolism; heme O biosynthesis; heme O from protoheme: step 1/1.</text>
</comment>
<dbReference type="GO" id="GO:0005886">
    <property type="term" value="C:plasma membrane"/>
    <property type="evidence" value="ECO:0007669"/>
    <property type="project" value="UniProtKB-SubCell"/>
</dbReference>
<keyword evidence="6 14" id="KW-0812">Transmembrane</keyword>
<keyword evidence="8 14" id="KW-0350">Heme biosynthesis</keyword>
<comment type="similarity">
    <text evidence="14">Belongs to the UbiA prenyltransferase family. Protoheme IX farnesyltransferase subfamily.</text>
</comment>
<comment type="function">
    <text evidence="14">Converts heme B (protoheme IX) to heme O by substitution of the vinyl group on carbon 2 of heme B porphyrin ring with a hydroxyethyl farnesyl side group.</text>
</comment>
<dbReference type="InterPro" id="IPR030470">
    <property type="entry name" value="UbiA_prenylTrfase_CS"/>
</dbReference>
<evidence type="ECO:0000256" key="4">
    <source>
        <dbReference type="ARBA" id="ARBA00022475"/>
    </source>
</evidence>
<keyword evidence="9 14" id="KW-0472">Membrane</keyword>
<dbReference type="PROSITE" id="PS00943">
    <property type="entry name" value="UBIA"/>
    <property type="match status" value="1"/>
</dbReference>
<organism evidence="15 16">
    <name type="scientific">Candidatus Mesenet longicola</name>
    <dbReference type="NCBI Taxonomy" id="1892558"/>
    <lineage>
        <taxon>Bacteria</taxon>
        <taxon>Pseudomonadati</taxon>
        <taxon>Pseudomonadota</taxon>
        <taxon>Alphaproteobacteria</taxon>
        <taxon>Rickettsiales</taxon>
        <taxon>Anaplasmataceae</taxon>
        <taxon>Candidatus Mesenet</taxon>
    </lineage>
</organism>
<evidence type="ECO:0000256" key="3">
    <source>
        <dbReference type="ARBA" id="ARBA00012292"/>
    </source>
</evidence>
<keyword evidence="5 14" id="KW-0808">Transferase</keyword>
<evidence type="ECO:0000256" key="9">
    <source>
        <dbReference type="ARBA" id="ARBA00023136"/>
    </source>
</evidence>
<evidence type="ECO:0000313" key="15">
    <source>
        <dbReference type="EMBL" id="GHM59100.1"/>
    </source>
</evidence>
<comment type="miscellaneous">
    <text evidence="14">Carbon 2 of the heme B porphyrin ring is defined according to the Fischer nomenclature.</text>
</comment>
<accession>A0A8J3HU48</accession>
<evidence type="ECO:0000256" key="11">
    <source>
        <dbReference type="ARBA" id="ARBA00040810"/>
    </source>
</evidence>
<dbReference type="Gene3D" id="1.10.357.140">
    <property type="entry name" value="UbiA prenyltransferase"/>
    <property type="match status" value="1"/>
</dbReference>
<comment type="subcellular location">
    <subcellularLocation>
        <location evidence="1 14">Cell membrane</location>
        <topology evidence="1 14">Multi-pass membrane protein</topology>
    </subcellularLocation>
</comment>
<evidence type="ECO:0000256" key="12">
    <source>
        <dbReference type="ARBA" id="ARBA00042475"/>
    </source>
</evidence>
<dbReference type="GO" id="GO:0048034">
    <property type="term" value="P:heme O biosynthetic process"/>
    <property type="evidence" value="ECO:0007669"/>
    <property type="project" value="UniProtKB-UniRule"/>
</dbReference>
<dbReference type="HAMAP" id="MF_00154">
    <property type="entry name" value="CyoE_CtaB"/>
    <property type="match status" value="1"/>
</dbReference>
<dbReference type="Proteomes" id="UP000637906">
    <property type="component" value="Unassembled WGS sequence"/>
</dbReference>
<dbReference type="PANTHER" id="PTHR43448:SF7">
    <property type="entry name" value="4-HYDROXYBENZOATE SOLANESYLTRANSFERASE"/>
    <property type="match status" value="1"/>
</dbReference>
<feature type="transmembrane region" description="Helical" evidence="14">
    <location>
        <begin position="120"/>
        <end position="139"/>
    </location>
</feature>
<evidence type="ECO:0000256" key="13">
    <source>
        <dbReference type="ARBA" id="ARBA00047690"/>
    </source>
</evidence>
<evidence type="ECO:0000256" key="5">
    <source>
        <dbReference type="ARBA" id="ARBA00022679"/>
    </source>
</evidence>
<dbReference type="Pfam" id="PF01040">
    <property type="entry name" value="UbiA"/>
    <property type="match status" value="1"/>
</dbReference>
<evidence type="ECO:0000313" key="16">
    <source>
        <dbReference type="Proteomes" id="UP000637906"/>
    </source>
</evidence>
<evidence type="ECO:0000256" key="7">
    <source>
        <dbReference type="ARBA" id="ARBA00022989"/>
    </source>
</evidence>
<feature type="transmembrane region" description="Helical" evidence="14">
    <location>
        <begin position="145"/>
        <end position="170"/>
    </location>
</feature>
<sequence length="269" mass="29897">MYLVVFTAIAGMAAAPGTIHPFLAFISILSIALGSGAAGAINMWYDRDIDGLMERTKNRPIPSGNIAPNNALEFGIALGILSVFMMALAVNYISAILLAISILFYVFIYTMWLKRRTPHNIVIGGAAGAFPPMIGWSSVTDSIDLASVILFIIIFMWTPPHFWSLSLIRCEEYSKVHIPMLPVVYGAQKTRMYILVYSVLLILVSLLPVFFLKRALPYLITATLLGSVFLWQAVRVLILKDDSSCRRMFSYSISYLFALFGSIIIFSIF</sequence>
<feature type="transmembrane region" description="Helical" evidence="14">
    <location>
        <begin position="249"/>
        <end position="268"/>
    </location>
</feature>
<dbReference type="EC" id="2.5.1.141" evidence="3 14"/>
<name>A0A8J3HU48_9RICK</name>
<evidence type="ECO:0000256" key="14">
    <source>
        <dbReference type="HAMAP-Rule" id="MF_00154"/>
    </source>
</evidence>
<keyword evidence="4 14" id="KW-1003">Cell membrane</keyword>
<comment type="catalytic activity">
    <reaction evidence="13 14">
        <text>heme b + (2E,6E)-farnesyl diphosphate + H2O = Fe(II)-heme o + diphosphate</text>
        <dbReference type="Rhea" id="RHEA:28070"/>
        <dbReference type="ChEBI" id="CHEBI:15377"/>
        <dbReference type="ChEBI" id="CHEBI:33019"/>
        <dbReference type="ChEBI" id="CHEBI:60344"/>
        <dbReference type="ChEBI" id="CHEBI:60530"/>
        <dbReference type="ChEBI" id="CHEBI:175763"/>
        <dbReference type="EC" id="2.5.1.141"/>
    </reaction>
</comment>
<comment type="caution">
    <text evidence="15">The sequence shown here is derived from an EMBL/GenBank/DDBJ whole genome shotgun (WGS) entry which is preliminary data.</text>
</comment>